<keyword evidence="6" id="KW-0648">Protein biosynthesis</keyword>
<feature type="non-terminal residue" evidence="8">
    <location>
        <position position="54"/>
    </location>
</feature>
<name>A0A3B0PIK4_MYCGL</name>
<sequence length="54" mass="6344">MYEHDLAYQADIEVNWCEQLGTVLANEEVLTDENGNKISERGSYPVIKKKMRQW</sequence>
<dbReference type="PANTHER" id="PTHR43740">
    <property type="entry name" value="LEUCYL-TRNA SYNTHETASE"/>
    <property type="match status" value="1"/>
</dbReference>
<dbReference type="GO" id="GO:0004823">
    <property type="term" value="F:leucine-tRNA ligase activity"/>
    <property type="evidence" value="ECO:0007669"/>
    <property type="project" value="UniProtKB-EC"/>
</dbReference>
<organism evidence="8 9">
    <name type="scientific">Mycoplasmoides gallisepticum</name>
    <name type="common">Mycoplasma gallisepticum</name>
    <dbReference type="NCBI Taxonomy" id="2096"/>
    <lineage>
        <taxon>Bacteria</taxon>
        <taxon>Bacillati</taxon>
        <taxon>Mycoplasmatota</taxon>
        <taxon>Mycoplasmoidales</taxon>
        <taxon>Mycoplasmoidaceae</taxon>
        <taxon>Mycoplasmoides</taxon>
    </lineage>
</organism>
<gene>
    <name evidence="8" type="primary">leuS_2</name>
    <name evidence="8" type="ORF">NCTC10115_00967</name>
</gene>
<keyword evidence="5" id="KW-0067">ATP-binding</keyword>
<evidence type="ECO:0000256" key="6">
    <source>
        <dbReference type="ARBA" id="ARBA00022917"/>
    </source>
</evidence>
<evidence type="ECO:0000313" key="9">
    <source>
        <dbReference type="Proteomes" id="UP000260136"/>
    </source>
</evidence>
<dbReference type="InterPro" id="IPR002302">
    <property type="entry name" value="Leu-tRNA-ligase"/>
</dbReference>
<protein>
    <recommendedName>
        <fullName evidence="2">leucine--tRNA ligase</fullName>
        <ecNumber evidence="2">6.1.1.4</ecNumber>
    </recommendedName>
</protein>
<dbReference type="PRINTS" id="PR00985">
    <property type="entry name" value="TRNASYNTHLEU"/>
</dbReference>
<comment type="similarity">
    <text evidence="1">Belongs to the class-I aminoacyl-tRNA synthetase family.</text>
</comment>
<dbReference type="GO" id="GO:0005829">
    <property type="term" value="C:cytosol"/>
    <property type="evidence" value="ECO:0007669"/>
    <property type="project" value="TreeGrafter"/>
</dbReference>
<dbReference type="InterPro" id="IPR014729">
    <property type="entry name" value="Rossmann-like_a/b/a_fold"/>
</dbReference>
<evidence type="ECO:0000256" key="4">
    <source>
        <dbReference type="ARBA" id="ARBA00022741"/>
    </source>
</evidence>
<dbReference type="Gene3D" id="3.40.50.620">
    <property type="entry name" value="HUPs"/>
    <property type="match status" value="1"/>
</dbReference>
<dbReference type="AlphaFoldDB" id="A0A3B0PIK4"/>
<evidence type="ECO:0000256" key="7">
    <source>
        <dbReference type="ARBA" id="ARBA00023146"/>
    </source>
</evidence>
<dbReference type="SUPFAM" id="SSF52374">
    <property type="entry name" value="Nucleotidylyl transferase"/>
    <property type="match status" value="1"/>
</dbReference>
<keyword evidence="7" id="KW-0030">Aminoacyl-tRNA synthetase</keyword>
<accession>A0A3B0PIK4</accession>
<dbReference type="EMBL" id="LS991952">
    <property type="protein sequence ID" value="SYV94645.1"/>
    <property type="molecule type" value="Genomic_DNA"/>
</dbReference>
<dbReference type="EC" id="6.1.1.4" evidence="2"/>
<proteinExistence type="inferred from homology"/>
<dbReference type="PANTHER" id="PTHR43740:SF2">
    <property type="entry name" value="LEUCINE--TRNA LIGASE, MITOCHONDRIAL"/>
    <property type="match status" value="1"/>
</dbReference>
<dbReference type="GO" id="GO:0006429">
    <property type="term" value="P:leucyl-tRNA aminoacylation"/>
    <property type="evidence" value="ECO:0007669"/>
    <property type="project" value="InterPro"/>
</dbReference>
<dbReference type="Proteomes" id="UP000260136">
    <property type="component" value="Chromosome"/>
</dbReference>
<evidence type="ECO:0000256" key="5">
    <source>
        <dbReference type="ARBA" id="ARBA00022840"/>
    </source>
</evidence>
<dbReference type="GO" id="GO:0005524">
    <property type="term" value="F:ATP binding"/>
    <property type="evidence" value="ECO:0007669"/>
    <property type="project" value="UniProtKB-KW"/>
</dbReference>
<evidence type="ECO:0000256" key="3">
    <source>
        <dbReference type="ARBA" id="ARBA00022598"/>
    </source>
</evidence>
<evidence type="ECO:0000256" key="2">
    <source>
        <dbReference type="ARBA" id="ARBA00013164"/>
    </source>
</evidence>
<keyword evidence="3 8" id="KW-0436">Ligase</keyword>
<evidence type="ECO:0000256" key="1">
    <source>
        <dbReference type="ARBA" id="ARBA00005594"/>
    </source>
</evidence>
<reference evidence="9" key="1">
    <citation type="submission" date="2018-06" db="EMBL/GenBank/DDBJ databases">
        <authorList>
            <consortium name="Pathogen Informatics"/>
        </authorList>
    </citation>
    <scope>NUCLEOTIDE SEQUENCE [LARGE SCALE GENOMIC DNA]</scope>
    <source>
        <strain evidence="9">NCTC10115</strain>
    </source>
</reference>
<keyword evidence="4" id="KW-0547">Nucleotide-binding</keyword>
<evidence type="ECO:0000313" key="8">
    <source>
        <dbReference type="EMBL" id="SYV94645.1"/>
    </source>
</evidence>